<evidence type="ECO:0000313" key="2">
    <source>
        <dbReference type="EMBL" id="CAH1423478.1"/>
    </source>
</evidence>
<keyword evidence="3" id="KW-1185">Reference proteome</keyword>
<dbReference type="EMBL" id="CAKMRJ010001112">
    <property type="protein sequence ID" value="CAH1423478.1"/>
    <property type="molecule type" value="Genomic_DNA"/>
</dbReference>
<name>A0AAU9MS99_9ASTR</name>
<accession>A0AAU9MS99</accession>
<dbReference type="PANTHER" id="PTHR32002:SF56">
    <property type="entry name" value="PB1 DOMAIN, RWP-RK DOMAIN PROTEIN-RELATED"/>
    <property type="match status" value="1"/>
</dbReference>
<gene>
    <name evidence="2" type="ORF">LVIROSA_LOCUS10753</name>
</gene>
<proteinExistence type="predicted"/>
<dbReference type="GO" id="GO:0003700">
    <property type="term" value="F:DNA-binding transcription factor activity"/>
    <property type="evidence" value="ECO:0007669"/>
    <property type="project" value="InterPro"/>
</dbReference>
<reference evidence="2 3" key="1">
    <citation type="submission" date="2022-01" db="EMBL/GenBank/DDBJ databases">
        <authorList>
            <person name="Xiong W."/>
            <person name="Schranz E."/>
        </authorList>
    </citation>
    <scope>NUCLEOTIDE SEQUENCE [LARGE SCALE GENOMIC DNA]</scope>
</reference>
<feature type="domain" description="NLP1-9 GAF" evidence="1">
    <location>
        <begin position="18"/>
        <end position="150"/>
    </location>
</feature>
<dbReference type="InterPro" id="IPR045012">
    <property type="entry name" value="NLP"/>
</dbReference>
<evidence type="ECO:0000313" key="3">
    <source>
        <dbReference type="Proteomes" id="UP001157418"/>
    </source>
</evidence>
<comment type="caution">
    <text evidence="2">The sequence shown here is derived from an EMBL/GenBank/DDBJ whole genome shotgun (WGS) entry which is preliminary data.</text>
</comment>
<dbReference type="AlphaFoldDB" id="A0AAU9MS99"/>
<dbReference type="PANTHER" id="PTHR32002">
    <property type="entry name" value="PROTEIN NLP8"/>
    <property type="match status" value="1"/>
</dbReference>
<protein>
    <recommendedName>
        <fullName evidence="1">NLP1-9 GAF domain-containing protein</fullName>
    </recommendedName>
</protein>
<dbReference type="Pfam" id="PF22922">
    <property type="entry name" value="GAF_NLP"/>
    <property type="match status" value="1"/>
</dbReference>
<dbReference type="InterPro" id="IPR055081">
    <property type="entry name" value="NLP1-9_GAF"/>
</dbReference>
<evidence type="ECO:0000259" key="1">
    <source>
        <dbReference type="Pfam" id="PF22922"/>
    </source>
</evidence>
<organism evidence="2 3">
    <name type="scientific">Lactuca virosa</name>
    <dbReference type="NCBI Taxonomy" id="75947"/>
    <lineage>
        <taxon>Eukaryota</taxon>
        <taxon>Viridiplantae</taxon>
        <taxon>Streptophyta</taxon>
        <taxon>Embryophyta</taxon>
        <taxon>Tracheophyta</taxon>
        <taxon>Spermatophyta</taxon>
        <taxon>Magnoliopsida</taxon>
        <taxon>eudicotyledons</taxon>
        <taxon>Gunneridae</taxon>
        <taxon>Pentapetalae</taxon>
        <taxon>asterids</taxon>
        <taxon>campanulids</taxon>
        <taxon>Asterales</taxon>
        <taxon>Asteraceae</taxon>
        <taxon>Cichorioideae</taxon>
        <taxon>Cichorieae</taxon>
        <taxon>Lactucinae</taxon>
        <taxon>Lactuca</taxon>
    </lineage>
</organism>
<sequence>MFSLRGHVEKSKEFHEPHDAVLAEIQDVSLKLPLAQTWGPCEAQSRQHVNSISVIKSATYVFDPEILSFFEETSCEQLLLGEGIVGKALGTNQPCFTDINDFRRTDYPISSYYGLNVAMAIRLRSTYMGPTDFILEFFRPAIAKEMKNKKIFEAR</sequence>
<dbReference type="Proteomes" id="UP001157418">
    <property type="component" value="Unassembled WGS sequence"/>
</dbReference>